<evidence type="ECO:0000313" key="2">
    <source>
        <dbReference type="Proteomes" id="UP000593567"/>
    </source>
</evidence>
<proteinExistence type="predicted"/>
<comment type="caution">
    <text evidence="1">The sequence shown here is derived from an EMBL/GenBank/DDBJ whole genome shotgun (WGS) entry which is preliminary data.</text>
</comment>
<evidence type="ECO:0000313" key="1">
    <source>
        <dbReference type="EMBL" id="KAF6040127.1"/>
    </source>
</evidence>
<keyword evidence="2" id="KW-1185">Reference proteome</keyword>
<sequence length="168" mass="19604">MIRIHINSITSEVFSQSYFCALIETRPIINDGDMPFASSRSMPDSSSQGQWHRKLNVSSVHPYGIYIPSRHLVDRKRHEYPAAWLHPMNHFTEHRECFESWKLDVQSQYLNKQQQLWNSLHRQPYYLRKEGILLTSSIATPNTHQWGISDCVNHFRSYGSRVSSPSSA</sequence>
<dbReference type="Proteomes" id="UP000593567">
    <property type="component" value="Unassembled WGS sequence"/>
</dbReference>
<protein>
    <submittedName>
        <fullName evidence="1">Uncharacterized protein</fullName>
    </submittedName>
</protein>
<dbReference type="EMBL" id="VXIV02000180">
    <property type="protein sequence ID" value="KAF6040127.1"/>
    <property type="molecule type" value="Genomic_DNA"/>
</dbReference>
<dbReference type="AlphaFoldDB" id="A0A7J7KPP0"/>
<reference evidence="1" key="1">
    <citation type="submission" date="2020-06" db="EMBL/GenBank/DDBJ databases">
        <title>Draft genome of Bugula neritina, a colonial animal packing powerful symbionts and potential medicines.</title>
        <authorList>
            <person name="Rayko M."/>
        </authorList>
    </citation>
    <scope>NUCLEOTIDE SEQUENCE [LARGE SCALE GENOMIC DNA]</scope>
    <source>
        <strain evidence="1">Kwan_BN1</strain>
    </source>
</reference>
<organism evidence="1 2">
    <name type="scientific">Bugula neritina</name>
    <name type="common">Brown bryozoan</name>
    <name type="synonym">Sertularia neritina</name>
    <dbReference type="NCBI Taxonomy" id="10212"/>
    <lineage>
        <taxon>Eukaryota</taxon>
        <taxon>Metazoa</taxon>
        <taxon>Spiralia</taxon>
        <taxon>Lophotrochozoa</taxon>
        <taxon>Bryozoa</taxon>
        <taxon>Gymnolaemata</taxon>
        <taxon>Cheilostomatida</taxon>
        <taxon>Flustrina</taxon>
        <taxon>Buguloidea</taxon>
        <taxon>Bugulidae</taxon>
        <taxon>Bugula</taxon>
    </lineage>
</organism>
<accession>A0A7J7KPP0</accession>
<gene>
    <name evidence="1" type="ORF">EB796_001567</name>
</gene>
<name>A0A7J7KPP0_BUGNE</name>